<keyword evidence="2" id="KW-1185">Reference proteome</keyword>
<organism evidence="1 2">
    <name type="scientific">Citrullus colocynthis</name>
    <name type="common">colocynth</name>
    <dbReference type="NCBI Taxonomy" id="252529"/>
    <lineage>
        <taxon>Eukaryota</taxon>
        <taxon>Viridiplantae</taxon>
        <taxon>Streptophyta</taxon>
        <taxon>Embryophyta</taxon>
        <taxon>Tracheophyta</taxon>
        <taxon>Spermatophyta</taxon>
        <taxon>Magnoliopsida</taxon>
        <taxon>eudicotyledons</taxon>
        <taxon>Gunneridae</taxon>
        <taxon>Pentapetalae</taxon>
        <taxon>rosids</taxon>
        <taxon>fabids</taxon>
        <taxon>Cucurbitales</taxon>
        <taxon>Cucurbitaceae</taxon>
        <taxon>Benincaseae</taxon>
        <taxon>Citrullus</taxon>
    </lineage>
</organism>
<gene>
    <name evidence="1" type="ORF">CITCOLO1_LOCUS15227</name>
</gene>
<dbReference type="EMBL" id="OZ021739">
    <property type="protein sequence ID" value="CAK9323056.1"/>
    <property type="molecule type" value="Genomic_DNA"/>
</dbReference>
<evidence type="ECO:0000313" key="1">
    <source>
        <dbReference type="EMBL" id="CAK9323056.1"/>
    </source>
</evidence>
<proteinExistence type="predicted"/>
<dbReference type="Proteomes" id="UP001642487">
    <property type="component" value="Chromosome 5"/>
</dbReference>
<accession>A0ABP0YRN6</accession>
<name>A0ABP0YRN6_9ROSI</name>
<protein>
    <submittedName>
        <fullName evidence="1">Uncharacterized protein</fullName>
    </submittedName>
</protein>
<reference evidence="1 2" key="1">
    <citation type="submission" date="2024-03" db="EMBL/GenBank/DDBJ databases">
        <authorList>
            <person name="Gkanogiannis A."/>
            <person name="Becerra Lopez-Lavalle L."/>
        </authorList>
    </citation>
    <scope>NUCLEOTIDE SEQUENCE [LARGE SCALE GENOMIC DNA]</scope>
</reference>
<sequence length="113" mass="12449">MASDGVSVDIEEDDELFEIDLEAVNNIASPSHFSDDTYGFFTAAGGATLLANCLLPIIDVSNAIPMIDSNECEMYPFAMLPEPMRIEKVFQLSLDFGLRRALVDCLEMEMTSC</sequence>
<evidence type="ECO:0000313" key="2">
    <source>
        <dbReference type="Proteomes" id="UP001642487"/>
    </source>
</evidence>